<dbReference type="InterPro" id="IPR003593">
    <property type="entry name" value="AAA+_ATPase"/>
</dbReference>
<dbReference type="InterPro" id="IPR050173">
    <property type="entry name" value="ABC_transporter_C-like"/>
</dbReference>
<feature type="compositionally biased region" description="Basic and acidic residues" evidence="9">
    <location>
        <begin position="109"/>
        <end position="131"/>
    </location>
</feature>
<keyword evidence="8 10" id="KW-0472">Membrane</keyword>
<dbReference type="Gene3D" id="3.40.50.300">
    <property type="entry name" value="P-loop containing nucleotide triphosphate hydrolases"/>
    <property type="match status" value="2"/>
</dbReference>
<evidence type="ECO:0000256" key="1">
    <source>
        <dbReference type="ARBA" id="ARBA00004141"/>
    </source>
</evidence>
<evidence type="ECO:0000256" key="10">
    <source>
        <dbReference type="SAM" id="Phobius"/>
    </source>
</evidence>
<dbReference type="PANTHER" id="PTHR24223:SF456">
    <property type="entry name" value="MULTIDRUG RESISTANCE-ASSOCIATED PROTEIN LETHAL(2)03659"/>
    <property type="match status" value="1"/>
</dbReference>
<keyword evidence="4 10" id="KW-0812">Transmembrane</keyword>
<dbReference type="InterPro" id="IPR003439">
    <property type="entry name" value="ABC_transporter-like_ATP-bd"/>
</dbReference>
<dbReference type="GO" id="GO:0016020">
    <property type="term" value="C:membrane"/>
    <property type="evidence" value="ECO:0007669"/>
    <property type="project" value="UniProtKB-SubCell"/>
</dbReference>
<feature type="compositionally biased region" description="Acidic residues" evidence="9">
    <location>
        <begin position="561"/>
        <end position="570"/>
    </location>
</feature>
<comment type="caution">
    <text evidence="13">The sequence shown here is derived from an EMBL/GenBank/DDBJ whole genome shotgun (WGS) entry which is preliminary data.</text>
</comment>
<evidence type="ECO:0000256" key="5">
    <source>
        <dbReference type="ARBA" id="ARBA00022741"/>
    </source>
</evidence>
<feature type="domain" description="ABC transmembrane type-1" evidence="12">
    <location>
        <begin position="163"/>
        <end position="461"/>
    </location>
</feature>
<dbReference type="CDD" id="cd18597">
    <property type="entry name" value="ABC_6TM_YOR1_D1_like"/>
    <property type="match status" value="1"/>
</dbReference>
<gene>
    <name evidence="13" type="ORF">FA13DRAFT_1791917</name>
</gene>
<feature type="region of interest" description="Disordered" evidence="9">
    <location>
        <begin position="101"/>
        <end position="146"/>
    </location>
</feature>
<feature type="transmembrane region" description="Helical" evidence="10">
    <location>
        <begin position="983"/>
        <end position="1002"/>
    </location>
</feature>
<dbReference type="InterPro" id="IPR011527">
    <property type="entry name" value="ABC1_TM_dom"/>
</dbReference>
<dbReference type="EMBL" id="QPFP01000021">
    <property type="protein sequence ID" value="TEB30753.1"/>
    <property type="molecule type" value="Genomic_DNA"/>
</dbReference>
<dbReference type="CDD" id="cd18606">
    <property type="entry name" value="ABC_6TM_YOR1_D2_like"/>
    <property type="match status" value="1"/>
</dbReference>
<evidence type="ECO:0000256" key="7">
    <source>
        <dbReference type="ARBA" id="ARBA00022989"/>
    </source>
</evidence>
<feature type="transmembrane region" description="Helical" evidence="10">
    <location>
        <begin position="441"/>
        <end position="466"/>
    </location>
</feature>
<dbReference type="FunFam" id="3.40.50.300:FF:000565">
    <property type="entry name" value="ABC bile acid transporter"/>
    <property type="match status" value="1"/>
</dbReference>
<keyword evidence="6" id="KW-0067">ATP-binding</keyword>
<dbReference type="PROSITE" id="PS00211">
    <property type="entry name" value="ABC_TRANSPORTER_1"/>
    <property type="match status" value="2"/>
</dbReference>
<feature type="transmembrane region" description="Helical" evidence="10">
    <location>
        <begin position="956"/>
        <end position="977"/>
    </location>
</feature>
<feature type="domain" description="ABC transporter" evidence="11">
    <location>
        <begin position="555"/>
        <end position="779"/>
    </location>
</feature>
<dbReference type="InterPro" id="IPR036640">
    <property type="entry name" value="ABC1_TM_sf"/>
</dbReference>
<feature type="region of interest" description="Disordered" evidence="9">
    <location>
        <begin position="788"/>
        <end position="810"/>
    </location>
</feature>
<dbReference type="PANTHER" id="PTHR24223">
    <property type="entry name" value="ATP-BINDING CASSETTE SUB-FAMILY C"/>
    <property type="match status" value="1"/>
</dbReference>
<evidence type="ECO:0000313" key="13">
    <source>
        <dbReference type="EMBL" id="TEB30753.1"/>
    </source>
</evidence>
<keyword evidence="5" id="KW-0547">Nucleotide-binding</keyword>
<dbReference type="Proteomes" id="UP000298030">
    <property type="component" value="Unassembled WGS sequence"/>
</dbReference>
<feature type="transmembrane region" description="Helical" evidence="10">
    <location>
        <begin position="837"/>
        <end position="856"/>
    </location>
</feature>
<evidence type="ECO:0000259" key="11">
    <source>
        <dbReference type="PROSITE" id="PS50893"/>
    </source>
</evidence>
<keyword evidence="3" id="KW-0813">Transport</keyword>
<dbReference type="STRING" id="71717.A0A4Y7T9B4"/>
<feature type="transmembrane region" description="Helical" evidence="10">
    <location>
        <begin position="321"/>
        <end position="343"/>
    </location>
</feature>
<evidence type="ECO:0000256" key="2">
    <source>
        <dbReference type="ARBA" id="ARBA00009726"/>
    </source>
</evidence>
<dbReference type="FunFam" id="1.20.1560.10:FF:000006">
    <property type="entry name" value="ATP-binding cassette, sub-family C (CFTR/MRP), member 9"/>
    <property type="match status" value="1"/>
</dbReference>
<evidence type="ECO:0000256" key="4">
    <source>
        <dbReference type="ARBA" id="ARBA00022692"/>
    </source>
</evidence>
<dbReference type="SMART" id="SM00382">
    <property type="entry name" value="AAA"/>
    <property type="match status" value="2"/>
</dbReference>
<feature type="transmembrane region" description="Helical" evidence="10">
    <location>
        <begin position="885"/>
        <end position="918"/>
    </location>
</feature>
<feature type="region of interest" description="Disordered" evidence="9">
    <location>
        <begin position="509"/>
        <end position="574"/>
    </location>
</feature>
<accession>A0A4Y7T9B4</accession>
<sequence length="1416" mass="156454">MRNPFKRDPAPPGFAAGKVVPEVTAFWLSKLVLYWLSPFLSVGFSRPLEEDDLWALPEDWSTHSLADHLERNFFLRVPPEKRPRHLSEELALIEAAIRPPVQPQADGNASEKEKEAIDTEKGADDAAETKEPSSTGSDNPQPPSPYDGSLFKSLHAILIRPIWISGFLTLLGDTLRTTTPLVSKVLLTWLAQSYLYVRLTEEQRDAFGLTTPRGIGYGIGVGFGIFAMQQVASLATNHATKIAMATGQQIRAAVIGASFRKSLRINGRARQEHTVGQIITMISTDATHLEMLMWYIHQAWVAPIQLVLGIGLLIGTLGYSALVGIGVIVIGFPIQGILVKIMFTQRNKAIKITDKRVQLTTEVLQGIRLIKCYGWEMFYLHRIGGLREAEVKAIRKSVIALCLLLAVFHSVPIVAAILSFITYSLTGHDLNVAVIFVSLQFFNIIRVPLLMLPFVASSVSTAMIALNRMSKFLSAEELEAPYIVDPDAEHAVAMDADFTWETVKKSIEKDKKKEEDKAKEDGGKAKKETGKKEKTEKGADKKKGQDAGLSAPPDDKKEDAEATPDPEDPPFEVKDIKVNISKGSLVGIVGKIGSGKSSILQALIGEMRRTRGQVVVSGSIAYVPQTPWIQNATLRDNILFGQPEDEARLRSVIQACNLEHDISMLPHGELTEIGEKGINLSGGQKARVSLARAAYSGAEIVLLDDPLSAVDAYVGRSILDNCLLNGPLASRTRILVTHSLHILDKMDYIYVVENGKIVEQGHYNTLMSDGDAFSRLMDEYGRLEQGDAKQRTTIADGGEGAPSKEDGDSQAKEVKDVLMQLEERSTGAVRWEIYKRYFFYAGGVVWIPIIIFMLLVNQGTSVGNNLWLSFWTSDSIRNFQQGHYMAVYAAFGIAEAILTFFLSFTFFAGGLVAGLRMFKAALKSILRSPLAFFDTTPMGRILSRFSKDQETLDNELAGVLFSFLSIFTSVFGVIALVFYTFPYLGIMFGPMAIIYYFVAIYYRASSVETKRLDSILRSALYASVSETLTGLATIRAYGVQDQKSTRAGDGLDVQNRAHYMTITIQRWLGIRLDFFGNLLILGITLFAAGFRHDIDPAKVGVVLTYTLTFTVVFSEMISQFAHNEQNMNAVERVLHYTELPSEAELHLPGDPAPSWPENGEIGFKNVDLAYRPGLPLVLKDVSFSVRPREKVGIVGRTGAGKSSLLQALFRTVELSAGSIEIDGVDTSKIGLEVLRTRLALVPQDNTLFTGTLRENLDPHGTRTDSEILYVLQRSSLLPPSGTTDPVAEDKFRLDALVNDEGSNFSAGEKQLLALCRALVRNNRIIILDEATSNVDVETDAKVQRTIKTEFASSTLLCIAHRLNTIAYYDRILVMDQGVVAEFDTVVNLYDKEDSIFRSLCNEANLTRQDILRIRGE</sequence>
<dbReference type="PROSITE" id="PS50893">
    <property type="entry name" value="ABC_TRANSPORTER_2"/>
    <property type="match status" value="2"/>
</dbReference>
<feature type="compositionally biased region" description="Basic and acidic residues" evidence="9">
    <location>
        <begin position="509"/>
        <end position="545"/>
    </location>
</feature>
<dbReference type="GO" id="GO:0005524">
    <property type="term" value="F:ATP binding"/>
    <property type="evidence" value="ECO:0007669"/>
    <property type="project" value="UniProtKB-KW"/>
</dbReference>
<feature type="transmembrane region" description="Helical" evidence="10">
    <location>
        <begin position="1097"/>
        <end position="1117"/>
    </location>
</feature>
<dbReference type="OrthoDB" id="6500128at2759"/>
<keyword evidence="7 10" id="KW-1133">Transmembrane helix</keyword>
<comment type="similarity">
    <text evidence="2">Belongs to the ABC transporter superfamily. ABCC family. Conjugate transporter (TC 3.A.1.208) subfamily.</text>
</comment>
<dbReference type="CDD" id="cd03250">
    <property type="entry name" value="ABCC_MRP_domain1"/>
    <property type="match status" value="1"/>
</dbReference>
<dbReference type="GO" id="GO:0016887">
    <property type="term" value="F:ATP hydrolysis activity"/>
    <property type="evidence" value="ECO:0007669"/>
    <property type="project" value="InterPro"/>
</dbReference>
<dbReference type="CDD" id="cd03244">
    <property type="entry name" value="ABCC_MRP_domain2"/>
    <property type="match status" value="1"/>
</dbReference>
<evidence type="ECO:0000259" key="12">
    <source>
        <dbReference type="PROSITE" id="PS50929"/>
    </source>
</evidence>
<organism evidence="13 14">
    <name type="scientific">Coprinellus micaceus</name>
    <name type="common">Glistening ink-cap mushroom</name>
    <name type="synonym">Coprinus micaceus</name>
    <dbReference type="NCBI Taxonomy" id="71717"/>
    <lineage>
        <taxon>Eukaryota</taxon>
        <taxon>Fungi</taxon>
        <taxon>Dikarya</taxon>
        <taxon>Basidiomycota</taxon>
        <taxon>Agaricomycotina</taxon>
        <taxon>Agaricomycetes</taxon>
        <taxon>Agaricomycetidae</taxon>
        <taxon>Agaricales</taxon>
        <taxon>Agaricineae</taxon>
        <taxon>Psathyrellaceae</taxon>
        <taxon>Coprinellus</taxon>
    </lineage>
</organism>
<proteinExistence type="inferred from homology"/>
<evidence type="ECO:0000256" key="6">
    <source>
        <dbReference type="ARBA" id="ARBA00022840"/>
    </source>
</evidence>
<dbReference type="PROSITE" id="PS50929">
    <property type="entry name" value="ABC_TM1F"/>
    <property type="match status" value="2"/>
</dbReference>
<name>A0A4Y7T9B4_COPMI</name>
<dbReference type="Pfam" id="PF00005">
    <property type="entry name" value="ABC_tran"/>
    <property type="match status" value="2"/>
</dbReference>
<dbReference type="FunFam" id="1.20.1560.10:FF:000010">
    <property type="entry name" value="Multidrug resistance-associated ABC transporter"/>
    <property type="match status" value="1"/>
</dbReference>
<evidence type="ECO:0000313" key="14">
    <source>
        <dbReference type="Proteomes" id="UP000298030"/>
    </source>
</evidence>
<reference evidence="13 14" key="1">
    <citation type="journal article" date="2019" name="Nat. Ecol. Evol.">
        <title>Megaphylogeny resolves global patterns of mushroom evolution.</title>
        <authorList>
            <person name="Varga T."/>
            <person name="Krizsan K."/>
            <person name="Foldi C."/>
            <person name="Dima B."/>
            <person name="Sanchez-Garcia M."/>
            <person name="Sanchez-Ramirez S."/>
            <person name="Szollosi G.J."/>
            <person name="Szarkandi J.G."/>
            <person name="Papp V."/>
            <person name="Albert L."/>
            <person name="Andreopoulos W."/>
            <person name="Angelini C."/>
            <person name="Antonin V."/>
            <person name="Barry K.W."/>
            <person name="Bougher N.L."/>
            <person name="Buchanan P."/>
            <person name="Buyck B."/>
            <person name="Bense V."/>
            <person name="Catcheside P."/>
            <person name="Chovatia M."/>
            <person name="Cooper J."/>
            <person name="Damon W."/>
            <person name="Desjardin D."/>
            <person name="Finy P."/>
            <person name="Geml J."/>
            <person name="Haridas S."/>
            <person name="Hughes K."/>
            <person name="Justo A."/>
            <person name="Karasinski D."/>
            <person name="Kautmanova I."/>
            <person name="Kiss B."/>
            <person name="Kocsube S."/>
            <person name="Kotiranta H."/>
            <person name="LaButti K.M."/>
            <person name="Lechner B.E."/>
            <person name="Liimatainen K."/>
            <person name="Lipzen A."/>
            <person name="Lukacs Z."/>
            <person name="Mihaltcheva S."/>
            <person name="Morgado L.N."/>
            <person name="Niskanen T."/>
            <person name="Noordeloos M.E."/>
            <person name="Ohm R.A."/>
            <person name="Ortiz-Santana B."/>
            <person name="Ovrebo C."/>
            <person name="Racz N."/>
            <person name="Riley R."/>
            <person name="Savchenko A."/>
            <person name="Shiryaev A."/>
            <person name="Soop K."/>
            <person name="Spirin V."/>
            <person name="Szebenyi C."/>
            <person name="Tomsovsky M."/>
            <person name="Tulloss R.E."/>
            <person name="Uehling J."/>
            <person name="Grigoriev I.V."/>
            <person name="Vagvolgyi C."/>
            <person name="Papp T."/>
            <person name="Martin F.M."/>
            <person name="Miettinen O."/>
            <person name="Hibbett D.S."/>
            <person name="Nagy L.G."/>
        </authorList>
    </citation>
    <scope>NUCLEOTIDE SEQUENCE [LARGE SCALE GENOMIC DNA]</scope>
    <source>
        <strain evidence="13 14">FP101781</strain>
    </source>
</reference>
<dbReference type="InterPro" id="IPR027417">
    <property type="entry name" value="P-loop_NTPase"/>
</dbReference>
<feature type="transmembrane region" description="Helical" evidence="10">
    <location>
        <begin position="292"/>
        <end position="315"/>
    </location>
</feature>
<dbReference type="FunFam" id="3.40.50.300:FF:000997">
    <property type="entry name" value="Multidrug resistance-associated protein 1"/>
    <property type="match status" value="1"/>
</dbReference>
<evidence type="ECO:0000256" key="8">
    <source>
        <dbReference type="ARBA" id="ARBA00023136"/>
    </source>
</evidence>
<keyword evidence="14" id="KW-1185">Reference proteome</keyword>
<dbReference type="SUPFAM" id="SSF90123">
    <property type="entry name" value="ABC transporter transmembrane region"/>
    <property type="match status" value="2"/>
</dbReference>
<comment type="subcellular location">
    <subcellularLocation>
        <location evidence="1">Membrane</location>
        <topology evidence="1">Multi-pass membrane protein</topology>
    </subcellularLocation>
</comment>
<dbReference type="Gene3D" id="1.20.1560.10">
    <property type="entry name" value="ABC transporter type 1, transmembrane domain"/>
    <property type="match status" value="2"/>
</dbReference>
<feature type="domain" description="ABC transmembrane type-1" evidence="12">
    <location>
        <begin position="849"/>
        <end position="1121"/>
    </location>
</feature>
<feature type="transmembrane region" description="Helical" evidence="10">
    <location>
        <begin position="1074"/>
        <end position="1091"/>
    </location>
</feature>
<feature type="transmembrane region" description="Helical" evidence="10">
    <location>
        <begin position="398"/>
        <end position="421"/>
    </location>
</feature>
<dbReference type="SUPFAM" id="SSF52540">
    <property type="entry name" value="P-loop containing nucleoside triphosphate hydrolases"/>
    <property type="match status" value="2"/>
</dbReference>
<dbReference type="GO" id="GO:0140359">
    <property type="term" value="F:ABC-type transporter activity"/>
    <property type="evidence" value="ECO:0007669"/>
    <property type="project" value="InterPro"/>
</dbReference>
<evidence type="ECO:0000256" key="3">
    <source>
        <dbReference type="ARBA" id="ARBA00022448"/>
    </source>
</evidence>
<dbReference type="Pfam" id="PF00664">
    <property type="entry name" value="ABC_membrane"/>
    <property type="match status" value="2"/>
</dbReference>
<protein>
    <submittedName>
        <fullName evidence="13">Cadmium ion transporter</fullName>
    </submittedName>
</protein>
<dbReference type="InterPro" id="IPR017871">
    <property type="entry name" value="ABC_transporter-like_CS"/>
</dbReference>
<feature type="domain" description="ABC transporter" evidence="11">
    <location>
        <begin position="1163"/>
        <end position="1401"/>
    </location>
</feature>
<evidence type="ECO:0000256" key="9">
    <source>
        <dbReference type="SAM" id="MobiDB-lite"/>
    </source>
</evidence>